<dbReference type="VEuPathDB" id="FungiDB:BO80DRAFT_423469"/>
<proteinExistence type="predicted"/>
<feature type="signal peptide" evidence="1">
    <location>
        <begin position="1"/>
        <end position="18"/>
    </location>
</feature>
<protein>
    <submittedName>
        <fullName evidence="2">Uncharacterized protein</fullName>
    </submittedName>
</protein>
<gene>
    <name evidence="2" type="ORF">BO80DRAFT_423469</name>
</gene>
<dbReference type="Proteomes" id="UP000249402">
    <property type="component" value="Unassembled WGS sequence"/>
</dbReference>
<evidence type="ECO:0000313" key="3">
    <source>
        <dbReference type="Proteomes" id="UP000249402"/>
    </source>
</evidence>
<evidence type="ECO:0000313" key="2">
    <source>
        <dbReference type="EMBL" id="RAL03018.1"/>
    </source>
</evidence>
<organism evidence="2 3">
    <name type="scientific">Aspergillus ibericus CBS 121593</name>
    <dbReference type="NCBI Taxonomy" id="1448316"/>
    <lineage>
        <taxon>Eukaryota</taxon>
        <taxon>Fungi</taxon>
        <taxon>Dikarya</taxon>
        <taxon>Ascomycota</taxon>
        <taxon>Pezizomycotina</taxon>
        <taxon>Eurotiomycetes</taxon>
        <taxon>Eurotiomycetidae</taxon>
        <taxon>Eurotiales</taxon>
        <taxon>Aspergillaceae</taxon>
        <taxon>Aspergillus</taxon>
        <taxon>Aspergillus subgen. Circumdati</taxon>
    </lineage>
</organism>
<feature type="chain" id="PRO_5017328927" evidence="1">
    <location>
        <begin position="19"/>
        <end position="84"/>
    </location>
</feature>
<dbReference type="OrthoDB" id="3660930at2759"/>
<dbReference type="GeneID" id="37223927"/>
<keyword evidence="3" id="KW-1185">Reference proteome</keyword>
<sequence>MKFLTYLLISVSATTVLAASSSTPNLNAEECGALGVMEVDLASLPEGVTAADVRKCRDHPLGRPAYPGAGVGGVFRRFLPTWVF</sequence>
<name>A0A395H809_9EURO</name>
<accession>A0A395H809</accession>
<reference evidence="2 3" key="1">
    <citation type="submission" date="2018-02" db="EMBL/GenBank/DDBJ databases">
        <title>The genomes of Aspergillus section Nigri reveals drivers in fungal speciation.</title>
        <authorList>
            <consortium name="DOE Joint Genome Institute"/>
            <person name="Vesth T.C."/>
            <person name="Nybo J."/>
            <person name="Theobald S."/>
            <person name="Brandl J."/>
            <person name="Frisvad J.C."/>
            <person name="Nielsen K.F."/>
            <person name="Lyhne E.K."/>
            <person name="Kogle M.E."/>
            <person name="Kuo A."/>
            <person name="Riley R."/>
            <person name="Clum A."/>
            <person name="Nolan M."/>
            <person name="Lipzen A."/>
            <person name="Salamov A."/>
            <person name="Henrissat B."/>
            <person name="Wiebenga A."/>
            <person name="De vries R.P."/>
            <person name="Grigoriev I.V."/>
            <person name="Mortensen U.H."/>
            <person name="Andersen M.R."/>
            <person name="Baker S.E."/>
        </authorList>
    </citation>
    <scope>NUCLEOTIDE SEQUENCE [LARGE SCALE GENOMIC DNA]</scope>
    <source>
        <strain evidence="2 3">CBS 121593</strain>
    </source>
</reference>
<evidence type="ECO:0000256" key="1">
    <source>
        <dbReference type="SAM" id="SignalP"/>
    </source>
</evidence>
<keyword evidence="1" id="KW-0732">Signal</keyword>
<dbReference type="EMBL" id="KZ824429">
    <property type="protein sequence ID" value="RAL03018.1"/>
    <property type="molecule type" value="Genomic_DNA"/>
</dbReference>
<dbReference type="STRING" id="1448316.A0A395H809"/>
<dbReference type="AlphaFoldDB" id="A0A395H809"/>
<dbReference type="RefSeq" id="XP_025577345.1">
    <property type="nucleotide sequence ID" value="XM_025719062.1"/>
</dbReference>